<dbReference type="InterPro" id="IPR032805">
    <property type="entry name" value="Wax_synthase_dom"/>
</dbReference>
<evidence type="ECO:0000256" key="3">
    <source>
        <dbReference type="ARBA" id="ARBA00022679"/>
    </source>
</evidence>
<reference evidence="9 10" key="1">
    <citation type="journal article" date="2012" name="Fungal Genet. Biol.">
        <title>The genome of the xerotolerant mold Wallemia sebi reveals adaptations to osmotic stress and suggests cryptic sexual reproduction.</title>
        <authorList>
            <person name="Padamsee M."/>
            <person name="Kumar T.K.A."/>
            <person name="Riley R."/>
            <person name="Binder M."/>
            <person name="Boyd A."/>
            <person name="Calvo A.M."/>
            <person name="Furukawa K."/>
            <person name="Hesse C."/>
            <person name="Hohmann S."/>
            <person name="James T.Y."/>
            <person name="LaButti K."/>
            <person name="Lapidus A."/>
            <person name="Lindquist E."/>
            <person name="Lucas S."/>
            <person name="Miller K."/>
            <person name="Shantappa S."/>
            <person name="Grigoriev I.V."/>
            <person name="Hibbett D.S."/>
            <person name="McLaughlin D.J."/>
            <person name="Spatafora J.W."/>
            <person name="Aime M.C."/>
        </authorList>
    </citation>
    <scope>NUCLEOTIDE SEQUENCE [LARGE SCALE GENOMIC DNA]</scope>
    <source>
        <strain evidence="10">ATCC MYA-4683 / CBS 633.66</strain>
    </source>
</reference>
<dbReference type="AlphaFoldDB" id="I4YFN0"/>
<gene>
    <name evidence="9" type="ORF">WALSEDRAFT_59934</name>
</gene>
<feature type="transmembrane region" description="Helical" evidence="7">
    <location>
        <begin position="310"/>
        <end position="332"/>
    </location>
</feature>
<comment type="similarity">
    <text evidence="2">Belongs to the wax synthase family.</text>
</comment>
<dbReference type="KEGG" id="wse:WALSEDRAFT_59934"/>
<dbReference type="eggNOG" id="ENOG502SI5I">
    <property type="taxonomic scope" value="Eukaryota"/>
</dbReference>
<dbReference type="PANTHER" id="PTHR31595">
    <property type="entry name" value="LONG-CHAIN-ALCOHOL O-FATTY-ACYLTRANSFERASE 3-RELATED"/>
    <property type="match status" value="1"/>
</dbReference>
<evidence type="ECO:0000256" key="4">
    <source>
        <dbReference type="ARBA" id="ARBA00022692"/>
    </source>
</evidence>
<keyword evidence="6 7" id="KW-0472">Membrane</keyword>
<proteinExistence type="inferred from homology"/>
<feature type="domain" description="Wax synthase" evidence="8">
    <location>
        <begin position="237"/>
        <end position="315"/>
    </location>
</feature>
<feature type="transmembrane region" description="Helical" evidence="7">
    <location>
        <begin position="200"/>
        <end position="230"/>
    </location>
</feature>
<dbReference type="GO" id="GO:0016020">
    <property type="term" value="C:membrane"/>
    <property type="evidence" value="ECO:0007669"/>
    <property type="project" value="UniProtKB-SubCell"/>
</dbReference>
<dbReference type="GeneID" id="18473636"/>
<evidence type="ECO:0000256" key="7">
    <source>
        <dbReference type="SAM" id="Phobius"/>
    </source>
</evidence>
<keyword evidence="4 7" id="KW-0812">Transmembrane</keyword>
<keyword evidence="3" id="KW-0808">Transferase</keyword>
<evidence type="ECO:0000256" key="2">
    <source>
        <dbReference type="ARBA" id="ARBA00007282"/>
    </source>
</evidence>
<keyword evidence="10" id="KW-1185">Reference proteome</keyword>
<organism evidence="9 10">
    <name type="scientific">Wallemia mellicola (strain ATCC MYA-4683 / CBS 633.66)</name>
    <name type="common">Wallemia sebi (CBS 633.66)</name>
    <dbReference type="NCBI Taxonomy" id="671144"/>
    <lineage>
        <taxon>Eukaryota</taxon>
        <taxon>Fungi</taxon>
        <taxon>Dikarya</taxon>
        <taxon>Basidiomycota</taxon>
        <taxon>Wallemiomycotina</taxon>
        <taxon>Wallemiomycetes</taxon>
        <taxon>Wallemiales</taxon>
        <taxon>Wallemiaceae</taxon>
        <taxon>Wallemia</taxon>
    </lineage>
</organism>
<comment type="subcellular location">
    <subcellularLocation>
        <location evidence="1">Membrane</location>
        <topology evidence="1">Multi-pass membrane protein</topology>
    </subcellularLocation>
</comment>
<evidence type="ECO:0000313" key="10">
    <source>
        <dbReference type="Proteomes" id="UP000005242"/>
    </source>
</evidence>
<evidence type="ECO:0000259" key="8">
    <source>
        <dbReference type="Pfam" id="PF13813"/>
    </source>
</evidence>
<name>I4YFN0_WALMC</name>
<dbReference type="InParanoid" id="I4YFN0"/>
<evidence type="ECO:0000256" key="5">
    <source>
        <dbReference type="ARBA" id="ARBA00022989"/>
    </source>
</evidence>
<dbReference type="Proteomes" id="UP000005242">
    <property type="component" value="Unassembled WGS sequence"/>
</dbReference>
<feature type="transmembrane region" description="Helical" evidence="7">
    <location>
        <begin position="285"/>
        <end position="304"/>
    </location>
</feature>
<dbReference type="GO" id="GO:0008374">
    <property type="term" value="F:O-acyltransferase activity"/>
    <property type="evidence" value="ECO:0007669"/>
    <property type="project" value="InterPro"/>
</dbReference>
<dbReference type="OMA" id="GIGWNWR"/>
<feature type="transmembrane region" description="Helical" evidence="7">
    <location>
        <begin position="48"/>
        <end position="65"/>
    </location>
</feature>
<keyword evidence="5 7" id="KW-1133">Transmembrane helix</keyword>
<evidence type="ECO:0000256" key="1">
    <source>
        <dbReference type="ARBA" id="ARBA00004141"/>
    </source>
</evidence>
<evidence type="ECO:0000313" key="9">
    <source>
        <dbReference type="EMBL" id="EIM22772.1"/>
    </source>
</evidence>
<dbReference type="Pfam" id="PF13813">
    <property type="entry name" value="MBOAT_2"/>
    <property type="match status" value="1"/>
</dbReference>
<dbReference type="RefSeq" id="XP_006957429.1">
    <property type="nucleotide sequence ID" value="XM_006957367.1"/>
</dbReference>
<sequence>MTSIIRQPIPQLPELDTTKPLAPAYFQILPYVFILSSLLFLPIQLRRYIGLPVTIAVTIYPLVYLRQPDAVTAYLIGNAQIYATILAGSLLTVEIEKTLVKLDKEGNEKAPPVGLWDRFKFYADLLSNPRGIHWKWSRKIDKQGIEEESTKSKWVFIRDRLPALFIYILILDAFETYLHTPPYDILTIRPISAQPATLQVFHLIFFALVAMSAISVSNILASIVTVAIGLSKPKDWPRFFNMKESWSIARLWSMGWHSVFKKTITFYGNAISSVFPRFAQMPIKVLIGFSLTGLSHAMGAYIMAGLGKGQFYFFVIQTVGIVAEYVLLGNTFTGEPPSTSRKWFGYLYTAGFVGITSRPFLDEFIVSGLCTDDIIPISITRGILTGQWRV</sequence>
<dbReference type="PANTHER" id="PTHR31595:SF67">
    <property type="entry name" value="WAX SYNTHASE DOMAIN-CONTAINING PROTEIN"/>
    <property type="match status" value="1"/>
</dbReference>
<dbReference type="HOGENOM" id="CLU_653858_0_0_1"/>
<accession>I4YFN0</accession>
<dbReference type="InterPro" id="IPR044851">
    <property type="entry name" value="Wax_synthase"/>
</dbReference>
<protein>
    <recommendedName>
        <fullName evidence="8">Wax synthase domain-containing protein</fullName>
    </recommendedName>
</protein>
<dbReference type="OrthoDB" id="1077582at2759"/>
<feature type="transmembrane region" description="Helical" evidence="7">
    <location>
        <begin position="161"/>
        <end position="180"/>
    </location>
</feature>
<dbReference type="GO" id="GO:0006629">
    <property type="term" value="P:lipid metabolic process"/>
    <property type="evidence" value="ECO:0007669"/>
    <property type="project" value="InterPro"/>
</dbReference>
<dbReference type="EMBL" id="JH668227">
    <property type="protein sequence ID" value="EIM22772.1"/>
    <property type="molecule type" value="Genomic_DNA"/>
</dbReference>
<feature type="transmembrane region" description="Helical" evidence="7">
    <location>
        <begin position="24"/>
        <end position="41"/>
    </location>
</feature>
<evidence type="ECO:0000256" key="6">
    <source>
        <dbReference type="ARBA" id="ARBA00023136"/>
    </source>
</evidence>